<dbReference type="SUPFAM" id="SSF88723">
    <property type="entry name" value="PIN domain-like"/>
    <property type="match status" value="1"/>
</dbReference>
<accession>A0A6J6TTS1</accession>
<dbReference type="Gene3D" id="3.40.50.1010">
    <property type="entry name" value="5'-nuclease"/>
    <property type="match status" value="1"/>
</dbReference>
<gene>
    <name evidence="2" type="ORF">UFOPK2837_00568</name>
</gene>
<dbReference type="CDD" id="cd09874">
    <property type="entry name" value="PIN_MT3492-like"/>
    <property type="match status" value="1"/>
</dbReference>
<organism evidence="2">
    <name type="scientific">freshwater metagenome</name>
    <dbReference type="NCBI Taxonomy" id="449393"/>
    <lineage>
        <taxon>unclassified sequences</taxon>
        <taxon>metagenomes</taxon>
        <taxon>ecological metagenomes</taxon>
    </lineage>
</organism>
<evidence type="ECO:0000313" key="2">
    <source>
        <dbReference type="EMBL" id="CAB4750526.1"/>
    </source>
</evidence>
<proteinExistence type="predicted"/>
<evidence type="ECO:0000259" key="1">
    <source>
        <dbReference type="Pfam" id="PF01850"/>
    </source>
</evidence>
<dbReference type="InterPro" id="IPR029060">
    <property type="entry name" value="PIN-like_dom_sf"/>
</dbReference>
<dbReference type="InterPro" id="IPR002716">
    <property type="entry name" value="PIN_dom"/>
</dbReference>
<feature type="domain" description="PIN" evidence="1">
    <location>
        <begin position="4"/>
        <end position="118"/>
    </location>
</feature>
<name>A0A6J6TTS1_9ZZZZ</name>
<sequence length="130" mass="14486">MSWYLDSSAILKLILSETESKALINFLSEETMTSTISRVEVVRTLNRMYPLSVTKGKEILSKFLLTPMNPAILSSAENFPESITLRSLDAIQIATVIFLDKSIEGVVTYDKQMIENAKKLGLKVISPGMK</sequence>
<protein>
    <submittedName>
        <fullName evidence="2">Unannotated protein</fullName>
    </submittedName>
</protein>
<dbReference type="AlphaFoldDB" id="A0A6J6TTS1"/>
<reference evidence="2" key="1">
    <citation type="submission" date="2020-05" db="EMBL/GenBank/DDBJ databases">
        <authorList>
            <person name="Chiriac C."/>
            <person name="Salcher M."/>
            <person name="Ghai R."/>
            <person name="Kavagutti S V."/>
        </authorList>
    </citation>
    <scope>NUCLEOTIDE SEQUENCE</scope>
</reference>
<dbReference type="Pfam" id="PF01850">
    <property type="entry name" value="PIN"/>
    <property type="match status" value="1"/>
</dbReference>
<dbReference type="EMBL" id="CAEZZF010000035">
    <property type="protein sequence ID" value="CAB4750526.1"/>
    <property type="molecule type" value="Genomic_DNA"/>
</dbReference>